<dbReference type="EMBL" id="DWZE01000128">
    <property type="protein sequence ID" value="HJA84355.1"/>
    <property type="molecule type" value="Genomic_DNA"/>
</dbReference>
<evidence type="ECO:0000313" key="2">
    <source>
        <dbReference type="EMBL" id="HJA84355.1"/>
    </source>
</evidence>
<accession>A0A9D2HRX1</accession>
<sequence>MANPILPDLTGTEQEALYTKLKLYNDGRPSYKETGAYLVVLPRPGHEVYSLWIYSPLPERQSIFYLCELASDAEESLRMASSWCFYSPRRLFIVEYNAKRMLSRGDDLVPFGKYRGHFLHEVLSVDPAYVAWIAYKFTPRIPKQERFVQIARIYHSVHLDFMQRRNRQRPAGNFLGREGEKVENLTLTITQVRTEDDPYKTQLRGDVPCFHVRQVLWLTDALGNRVTFRMAAHAPSYESGVLPALEHAYKPGEVVHVVSARICRTYTVKNVRWTRLNYVRLLGRKGSS</sequence>
<dbReference type="AlphaFoldDB" id="A0A9D2HRX1"/>
<dbReference type="Proteomes" id="UP000823860">
    <property type="component" value="Unassembled WGS sequence"/>
</dbReference>
<reference evidence="2" key="1">
    <citation type="journal article" date="2021" name="PeerJ">
        <title>Extensive microbial diversity within the chicken gut microbiome revealed by metagenomics and culture.</title>
        <authorList>
            <person name="Gilroy R."/>
            <person name="Ravi A."/>
            <person name="Getino M."/>
            <person name="Pursley I."/>
            <person name="Horton D.L."/>
            <person name="Alikhan N.F."/>
            <person name="Baker D."/>
            <person name="Gharbi K."/>
            <person name="Hall N."/>
            <person name="Watson M."/>
            <person name="Adriaenssens E.M."/>
            <person name="Foster-Nyarko E."/>
            <person name="Jarju S."/>
            <person name="Secka A."/>
            <person name="Antonio M."/>
            <person name="Oren A."/>
            <person name="Chaudhuri R.R."/>
            <person name="La Ragione R."/>
            <person name="Hildebrand F."/>
            <person name="Pallen M.J."/>
        </authorList>
    </citation>
    <scope>NUCLEOTIDE SEQUENCE</scope>
    <source>
        <strain evidence="2">ChiHecec1B25-7008</strain>
    </source>
</reference>
<organism evidence="2 3">
    <name type="scientific">Candidatus Bacteroides intestinavium</name>
    <dbReference type="NCBI Taxonomy" id="2838469"/>
    <lineage>
        <taxon>Bacteria</taxon>
        <taxon>Pseudomonadati</taxon>
        <taxon>Bacteroidota</taxon>
        <taxon>Bacteroidia</taxon>
        <taxon>Bacteroidales</taxon>
        <taxon>Bacteroidaceae</taxon>
        <taxon>Bacteroides</taxon>
    </lineage>
</organism>
<protein>
    <recommendedName>
        <fullName evidence="1">Exodeoxyribonuclease X-like C-terminal domain-containing protein</fullName>
    </recommendedName>
</protein>
<proteinExistence type="predicted"/>
<reference evidence="2" key="2">
    <citation type="submission" date="2021-04" db="EMBL/GenBank/DDBJ databases">
        <authorList>
            <person name="Gilroy R."/>
        </authorList>
    </citation>
    <scope>NUCLEOTIDE SEQUENCE</scope>
    <source>
        <strain evidence="2">ChiHecec1B25-7008</strain>
    </source>
</reference>
<evidence type="ECO:0000313" key="3">
    <source>
        <dbReference type="Proteomes" id="UP000823860"/>
    </source>
</evidence>
<gene>
    <name evidence="2" type="ORF">H9785_10370</name>
</gene>
<dbReference type="Pfam" id="PF20600">
    <property type="entry name" value="ExoX-like_C"/>
    <property type="match status" value="1"/>
</dbReference>
<dbReference type="InterPro" id="IPR046768">
    <property type="entry name" value="ExoX-like_C"/>
</dbReference>
<feature type="domain" description="Exodeoxyribonuclease X-like C-terminal" evidence="1">
    <location>
        <begin position="111"/>
        <end position="134"/>
    </location>
</feature>
<name>A0A9D2HRX1_9BACE</name>
<evidence type="ECO:0000259" key="1">
    <source>
        <dbReference type="Pfam" id="PF20600"/>
    </source>
</evidence>
<comment type="caution">
    <text evidence="2">The sequence shown here is derived from an EMBL/GenBank/DDBJ whole genome shotgun (WGS) entry which is preliminary data.</text>
</comment>